<comment type="caution">
    <text evidence="1">The sequence shown here is derived from an EMBL/GenBank/DDBJ whole genome shotgun (WGS) entry which is preliminary data.</text>
</comment>
<evidence type="ECO:0000313" key="2">
    <source>
        <dbReference type="Proteomes" id="UP000607311"/>
    </source>
</evidence>
<dbReference type="AlphaFoldDB" id="A0A9W5XLK7"/>
<sequence length="133" mass="14491">MRFTARDAGVEENEEDDFLDVWMAEGGDPSGIGFSFQCALHEVDQDEVDMGLDSYCVATQNGATVYGPVRAAEFDENVLILTFAPDDADLLRTSERVEIVLAVGADQLAAIKHALRRVLSWGRSSSVPSFTGF</sequence>
<name>A0A9W5XLK7_9ACTN</name>
<reference evidence="1" key="1">
    <citation type="submission" date="2021-01" db="EMBL/GenBank/DDBJ databases">
        <title>Whole genome shotgun sequence of Verrucosispora sediminis NBRC 107745.</title>
        <authorList>
            <person name="Komaki H."/>
            <person name="Tamura T."/>
        </authorList>
    </citation>
    <scope>NUCLEOTIDE SEQUENCE</scope>
    <source>
        <strain evidence="1">NBRC 107745</strain>
    </source>
</reference>
<dbReference type="Proteomes" id="UP000607311">
    <property type="component" value="Unassembled WGS sequence"/>
</dbReference>
<dbReference type="Pfam" id="PF15588">
    <property type="entry name" value="Imm10"/>
    <property type="match status" value="1"/>
</dbReference>
<organism evidence="1 2">
    <name type="scientific">Micromonospora sediminimaris</name>
    <dbReference type="NCBI Taxonomy" id="547162"/>
    <lineage>
        <taxon>Bacteria</taxon>
        <taxon>Bacillati</taxon>
        <taxon>Actinomycetota</taxon>
        <taxon>Actinomycetes</taxon>
        <taxon>Micromonosporales</taxon>
        <taxon>Micromonosporaceae</taxon>
        <taxon>Micromonospora</taxon>
    </lineage>
</organism>
<proteinExistence type="predicted"/>
<dbReference type="EMBL" id="BOPD01000017">
    <property type="protein sequence ID" value="GIJ33858.1"/>
    <property type="molecule type" value="Genomic_DNA"/>
</dbReference>
<dbReference type="RefSeq" id="WP_170863282.1">
    <property type="nucleotide sequence ID" value="NZ_BOPD01000017.1"/>
</dbReference>
<evidence type="ECO:0008006" key="3">
    <source>
        <dbReference type="Google" id="ProtNLM"/>
    </source>
</evidence>
<keyword evidence="2" id="KW-1185">Reference proteome</keyword>
<gene>
    <name evidence="1" type="ORF">Vse01_30060</name>
</gene>
<dbReference type="InterPro" id="IPR028962">
    <property type="entry name" value="Imm10"/>
</dbReference>
<accession>A0A9W5XLK7</accession>
<evidence type="ECO:0000313" key="1">
    <source>
        <dbReference type="EMBL" id="GIJ33858.1"/>
    </source>
</evidence>
<protein>
    <recommendedName>
        <fullName evidence="3">Immunity protein 10</fullName>
    </recommendedName>
</protein>